<evidence type="ECO:0000259" key="1">
    <source>
        <dbReference type="Pfam" id="PF12248"/>
    </source>
</evidence>
<gene>
    <name evidence="2" type="ORF">MGAL_10B054842</name>
</gene>
<organism evidence="2 3">
    <name type="scientific">Mytilus galloprovincialis</name>
    <name type="common">Mediterranean mussel</name>
    <dbReference type="NCBI Taxonomy" id="29158"/>
    <lineage>
        <taxon>Eukaryota</taxon>
        <taxon>Metazoa</taxon>
        <taxon>Spiralia</taxon>
        <taxon>Lophotrochozoa</taxon>
        <taxon>Mollusca</taxon>
        <taxon>Bivalvia</taxon>
        <taxon>Autobranchia</taxon>
        <taxon>Pteriomorphia</taxon>
        <taxon>Mytilida</taxon>
        <taxon>Mytiloidea</taxon>
        <taxon>Mytilidae</taxon>
        <taxon>Mytilinae</taxon>
        <taxon>Mytilus</taxon>
    </lineage>
</organism>
<comment type="caution">
    <text evidence="2">The sequence shown here is derived from an EMBL/GenBank/DDBJ whole genome shotgun (WGS) entry which is preliminary data.</text>
</comment>
<keyword evidence="3" id="KW-1185">Reference proteome</keyword>
<name>A0A8B6FJL7_MYTGA</name>
<protein>
    <recommendedName>
        <fullName evidence="1">Farnesoic acid O-methyl transferase domain-containing protein</fullName>
    </recommendedName>
</protein>
<dbReference type="Proteomes" id="UP000596742">
    <property type="component" value="Unassembled WGS sequence"/>
</dbReference>
<accession>A0A8B6FJL7</accession>
<evidence type="ECO:0000313" key="3">
    <source>
        <dbReference type="Proteomes" id="UP000596742"/>
    </source>
</evidence>
<proteinExistence type="predicted"/>
<reference evidence="2" key="1">
    <citation type="submission" date="2018-11" db="EMBL/GenBank/DDBJ databases">
        <authorList>
            <person name="Alioto T."/>
            <person name="Alioto T."/>
        </authorList>
    </citation>
    <scope>NUCLEOTIDE SEQUENCE</scope>
</reference>
<feature type="domain" description="Farnesoic acid O-methyl transferase" evidence="1">
    <location>
        <begin position="35"/>
        <end position="163"/>
    </location>
</feature>
<dbReference type="AlphaFoldDB" id="A0A8B6FJL7"/>
<dbReference type="Pfam" id="PF12248">
    <property type="entry name" value="Methyltransf_FA"/>
    <property type="match status" value="1"/>
</dbReference>
<dbReference type="EMBL" id="UYJE01006867">
    <property type="protein sequence ID" value="VDI49737.1"/>
    <property type="molecule type" value="Genomic_DNA"/>
</dbReference>
<dbReference type="InterPro" id="IPR022041">
    <property type="entry name" value="Methyltransf_FA"/>
</dbReference>
<dbReference type="OrthoDB" id="6104479at2759"/>
<evidence type="ECO:0000313" key="2">
    <source>
        <dbReference type="EMBL" id="VDI49737.1"/>
    </source>
</evidence>
<sequence length="244" mass="27250">MLFLVSDCNTLQLSTLNAGNKSAQNTPHVYKYYTKLSYFGVSRVSGTFMKFQVKSCRSALVLLSVASDLMSPDFYEIFYGGGGPTWTYVTRKDWDEAKFNTRDIFDCNNMLSLWLSWEYGQLKGGTGSILGQEIMFEWNDLFPLTIKGIGVMSAYGQNATWIMSSAGVQDNGTFCGSARQSLTNTGVTTYGHSLFSCAITCIFNVCAGFDYNSKLQKCHIVDEKEFLESANDIDSVMFTKCLYI</sequence>